<sequence>MFVIVLVFVPHLLYLATQYNAPSPWTISPAVRPAFLAQQVIDSQGLLECCIASHWLPLQQQYFDKIRCCRSVSLWASRLFQQLILLGFYMWQQRNAIQHSDNNVQLHKRHCTVNEGIHSQFDMGPNDLPPEIKPMLSCCHRVLRKLLMDKEAWLTLLCQERRQYRRAMKAQVVFGLSSPPDPDQPFVGPYVPQIHPALSREKSFPPGWT</sequence>
<organism evidence="2 3">
    <name type="scientific">Cylindrotheca closterium</name>
    <dbReference type="NCBI Taxonomy" id="2856"/>
    <lineage>
        <taxon>Eukaryota</taxon>
        <taxon>Sar</taxon>
        <taxon>Stramenopiles</taxon>
        <taxon>Ochrophyta</taxon>
        <taxon>Bacillariophyta</taxon>
        <taxon>Bacillariophyceae</taxon>
        <taxon>Bacillariophycidae</taxon>
        <taxon>Bacillariales</taxon>
        <taxon>Bacillariaceae</taxon>
        <taxon>Cylindrotheca</taxon>
    </lineage>
</organism>
<keyword evidence="3" id="KW-1185">Reference proteome</keyword>
<proteinExistence type="predicted"/>
<keyword evidence="1" id="KW-0732">Signal</keyword>
<evidence type="ECO:0000313" key="2">
    <source>
        <dbReference type="EMBL" id="CAJ1966642.1"/>
    </source>
</evidence>
<name>A0AAD2JNC2_9STRA</name>
<feature type="signal peptide" evidence="1">
    <location>
        <begin position="1"/>
        <end position="18"/>
    </location>
</feature>
<dbReference type="EMBL" id="CAKOGP040002307">
    <property type="protein sequence ID" value="CAJ1966642.1"/>
    <property type="molecule type" value="Genomic_DNA"/>
</dbReference>
<dbReference type="Proteomes" id="UP001295423">
    <property type="component" value="Unassembled WGS sequence"/>
</dbReference>
<comment type="caution">
    <text evidence="2">The sequence shown here is derived from an EMBL/GenBank/DDBJ whole genome shotgun (WGS) entry which is preliminary data.</text>
</comment>
<protein>
    <submittedName>
        <fullName evidence="2">Uncharacterized protein</fullName>
    </submittedName>
</protein>
<accession>A0AAD2JNC2</accession>
<feature type="chain" id="PRO_5042194689" evidence="1">
    <location>
        <begin position="19"/>
        <end position="209"/>
    </location>
</feature>
<gene>
    <name evidence="2" type="ORF">CYCCA115_LOCUS22227</name>
</gene>
<evidence type="ECO:0000256" key="1">
    <source>
        <dbReference type="SAM" id="SignalP"/>
    </source>
</evidence>
<reference evidence="2" key="1">
    <citation type="submission" date="2023-08" db="EMBL/GenBank/DDBJ databases">
        <authorList>
            <person name="Audoor S."/>
            <person name="Bilcke G."/>
        </authorList>
    </citation>
    <scope>NUCLEOTIDE SEQUENCE</scope>
</reference>
<evidence type="ECO:0000313" key="3">
    <source>
        <dbReference type="Proteomes" id="UP001295423"/>
    </source>
</evidence>
<dbReference type="AlphaFoldDB" id="A0AAD2JNC2"/>